<keyword evidence="2" id="KW-0812">Transmembrane</keyword>
<evidence type="ECO:0000313" key="6">
    <source>
        <dbReference type="EMBL" id="GFH14314.1"/>
    </source>
</evidence>
<dbReference type="GO" id="GO:0016020">
    <property type="term" value="C:membrane"/>
    <property type="evidence" value="ECO:0007669"/>
    <property type="project" value="UniProtKB-SubCell"/>
</dbReference>
<evidence type="ECO:0000256" key="5">
    <source>
        <dbReference type="SAM" id="MobiDB-lite"/>
    </source>
</evidence>
<gene>
    <name evidence="6" type="ORF">HaLaN_10345</name>
</gene>
<name>A0A699Z5Y3_HAELA</name>
<reference evidence="6 7" key="1">
    <citation type="submission" date="2020-02" db="EMBL/GenBank/DDBJ databases">
        <title>Draft genome sequence of Haematococcus lacustris strain NIES-144.</title>
        <authorList>
            <person name="Morimoto D."/>
            <person name="Nakagawa S."/>
            <person name="Yoshida T."/>
            <person name="Sawayama S."/>
        </authorList>
    </citation>
    <scope>NUCLEOTIDE SEQUENCE [LARGE SCALE GENOMIC DNA]</scope>
    <source>
        <strain evidence="6 7">NIES-144</strain>
    </source>
</reference>
<feature type="non-terminal residue" evidence="6">
    <location>
        <position position="1"/>
    </location>
</feature>
<dbReference type="EMBL" id="BLLF01000711">
    <property type="protein sequence ID" value="GFH14314.1"/>
    <property type="molecule type" value="Genomic_DNA"/>
</dbReference>
<dbReference type="PANTHER" id="PTHR14154">
    <property type="entry name" value="UPF0041 BRAIN PROTEIN 44-RELATED"/>
    <property type="match status" value="1"/>
</dbReference>
<evidence type="ECO:0000256" key="2">
    <source>
        <dbReference type="ARBA" id="ARBA00022692"/>
    </source>
</evidence>
<organism evidence="6 7">
    <name type="scientific">Haematococcus lacustris</name>
    <name type="common">Green alga</name>
    <name type="synonym">Haematococcus pluvialis</name>
    <dbReference type="NCBI Taxonomy" id="44745"/>
    <lineage>
        <taxon>Eukaryota</taxon>
        <taxon>Viridiplantae</taxon>
        <taxon>Chlorophyta</taxon>
        <taxon>core chlorophytes</taxon>
        <taxon>Chlorophyceae</taxon>
        <taxon>CS clade</taxon>
        <taxon>Chlamydomonadales</taxon>
        <taxon>Haematococcaceae</taxon>
        <taxon>Haematococcus</taxon>
    </lineage>
</organism>
<keyword evidence="3" id="KW-1133">Transmembrane helix</keyword>
<dbReference type="AlphaFoldDB" id="A0A699Z5Y3"/>
<dbReference type="SUPFAM" id="SSF103511">
    <property type="entry name" value="Chlorophyll a-b binding protein"/>
    <property type="match status" value="1"/>
</dbReference>
<protein>
    <submittedName>
        <fullName evidence="6">Low molecular mass early light-induced protein</fullName>
    </submittedName>
</protein>
<evidence type="ECO:0000313" key="7">
    <source>
        <dbReference type="Proteomes" id="UP000485058"/>
    </source>
</evidence>
<keyword evidence="4" id="KW-0472">Membrane</keyword>
<proteinExistence type="predicted"/>
<keyword evidence="7" id="KW-1185">Reference proteome</keyword>
<dbReference type="Proteomes" id="UP000485058">
    <property type="component" value="Unassembled WGS sequence"/>
</dbReference>
<evidence type="ECO:0000256" key="1">
    <source>
        <dbReference type="ARBA" id="ARBA00004141"/>
    </source>
</evidence>
<evidence type="ECO:0000256" key="3">
    <source>
        <dbReference type="ARBA" id="ARBA00022989"/>
    </source>
</evidence>
<sequence>MQTIFRRSAAAPFASHARPTRLTRVSVRAVAEAEPVVRVRLLSLPSCNIGLAAFAGVHLNIRWGVSAESGPTPTRGHSVRRGCGGEGASNEGLQTRTAMGWKVSSKCTSQDAGDKAKQAIEGPKAGGSYLQIVEGKFRDDRWISGRWDLSQFAARDGTTDWDKVIDAEIARRKLLEDSPIPSTNEEPVLFDTAEIPWWAWVRRFHLPEAEKLNGRAAMMGYVLALFIDKLTGASLLDQQNSFLGLLALHITVFGILLIRSSSDLDKYKNLLDEATFYDRQWSASWDGVTRPSEKQ</sequence>
<comment type="caution">
    <text evidence="6">The sequence shown here is derived from an EMBL/GenBank/DDBJ whole genome shotgun (WGS) entry which is preliminary data.</text>
</comment>
<feature type="region of interest" description="Disordered" evidence="5">
    <location>
        <begin position="69"/>
        <end position="92"/>
    </location>
</feature>
<comment type="subcellular location">
    <subcellularLocation>
        <location evidence="1">Membrane</location>
        <topology evidence="1">Multi-pass membrane protein</topology>
    </subcellularLocation>
</comment>
<evidence type="ECO:0000256" key="4">
    <source>
        <dbReference type="ARBA" id="ARBA00023136"/>
    </source>
</evidence>
<accession>A0A699Z5Y3</accession>